<accession>A0A2A2TKG6</accession>
<sequence length="807" mass="91156">LIFTLTFDRVPVTLKARDLPDIFTVDFSGKKGWITGEILPPETSETSLVDNILKLVVNLAADQEPIDIYNPELDGAKLPTNQPVGRLQLKDDVIINGLSVYSYFRNLKLTGLTIRTKEIEVRKLILQNDLAVLDPSKPFQPFGVRPKTKANLYIGSQEVFQKHLTALTIHLELEKPNPKWLEIYAAYDSAYDVENPDQFIFNPGKLAVASLGKKIWNSANNNFNLFNSADITLTNELANLKLDAVANTEPVEAFTPDSQNGFLRLQLTESDFLHDEYPTVIARQVLAAATNQTISVPDPLPPEQPTTSVQKRQAVIGAYYKNDKSIFKVTSPKYYVEFTDEPIIPKEPYTPVIQEIYLKYTAVAEKKDCQLFHLHPFDGFANWDEKKPDFLPQFTNEGELLIGLEKLDPPTALPLLFQVVEESADTNLSKTEVEWYYLQNNTWISLSDRIVSDLTNGLITSGIINLGIPENINKNNTILDPNLYWIKVSVKSRSRAICKIIDVHTQAARVSFTDLGNDPNHLATPLPSGTIAKLAVPTAAVKKIEQPYNSFGGKVKEQPNHFYTRISEYLRHKGRAVTIFDYERLVLEKFPEINQVRCINHGQVDTNKQFQELVPGAVTLVVIPTLSQHSSFQELEPKVNINLLEKIQEYLLSLSSPWADIQIVNPTYEHIQVEFTVKFKSPYDSNFGYYRRELQQGITNFLTPWTVDPQAEIRFGGVIYRSSVLNFLEQQYYVDYVMDFQLHHENQRDVRDAIASTVRSLLTSVSLTSTGQTHIINEASTLTTNPKIFSGTLGYEALGNITLQPGT</sequence>
<dbReference type="RefSeq" id="WP_095721550.1">
    <property type="nucleotide sequence ID" value="NZ_NTFS01000083.1"/>
</dbReference>
<dbReference type="Proteomes" id="UP000218238">
    <property type="component" value="Unassembled WGS sequence"/>
</dbReference>
<reference evidence="1 2" key="1">
    <citation type="submission" date="2017-08" db="EMBL/GenBank/DDBJ databases">
        <title>Draft genome sequence of filamentous cyanobacterium Calothrix elsteri CCALA 953.</title>
        <authorList>
            <person name="Gagunashvili A.N."/>
            <person name="Elster J."/>
            <person name="Andresson O.S."/>
        </authorList>
    </citation>
    <scope>NUCLEOTIDE SEQUENCE [LARGE SCALE GENOMIC DNA]</scope>
    <source>
        <strain evidence="1 2">CCALA 953</strain>
    </source>
</reference>
<keyword evidence="2" id="KW-1185">Reference proteome</keyword>
<organism evidence="1 2">
    <name type="scientific">Brunnivagina elsteri CCALA 953</name>
    <dbReference type="NCBI Taxonomy" id="987040"/>
    <lineage>
        <taxon>Bacteria</taxon>
        <taxon>Bacillati</taxon>
        <taxon>Cyanobacteriota</taxon>
        <taxon>Cyanophyceae</taxon>
        <taxon>Nostocales</taxon>
        <taxon>Calotrichaceae</taxon>
        <taxon>Brunnivagina</taxon>
    </lineage>
</organism>
<feature type="non-terminal residue" evidence="1">
    <location>
        <position position="1"/>
    </location>
</feature>
<name>A0A2A2TKG6_9CYAN</name>
<comment type="caution">
    <text evidence="1">The sequence shown here is derived from an EMBL/GenBank/DDBJ whole genome shotgun (WGS) entry which is preliminary data.</text>
</comment>
<dbReference type="EMBL" id="NTFS01000083">
    <property type="protein sequence ID" value="PAX56956.1"/>
    <property type="molecule type" value="Genomic_DNA"/>
</dbReference>
<dbReference type="OrthoDB" id="9027184at2"/>
<evidence type="ECO:0000313" key="2">
    <source>
        <dbReference type="Proteomes" id="UP000218238"/>
    </source>
</evidence>
<gene>
    <name evidence="1" type="ORF">CK510_09960</name>
</gene>
<dbReference type="AlphaFoldDB" id="A0A2A2TKG6"/>
<protein>
    <submittedName>
        <fullName evidence="1">Uncharacterized protein</fullName>
    </submittedName>
</protein>
<evidence type="ECO:0000313" key="1">
    <source>
        <dbReference type="EMBL" id="PAX56956.1"/>
    </source>
</evidence>
<proteinExistence type="predicted"/>